<dbReference type="Gene3D" id="3.90.1010.10">
    <property type="match status" value="1"/>
</dbReference>
<evidence type="ECO:0000256" key="1">
    <source>
        <dbReference type="ARBA" id="ARBA00010282"/>
    </source>
</evidence>
<dbReference type="RefSeq" id="WP_182415206.1">
    <property type="nucleotide sequence ID" value="NZ_CP055153.1"/>
</dbReference>
<comment type="similarity">
    <text evidence="1">Belongs to the SufE family.</text>
</comment>
<evidence type="ECO:0000313" key="4">
    <source>
        <dbReference type="Proteomes" id="UP000514509"/>
    </source>
</evidence>
<organism evidence="3 4">
    <name type="scientific">Adhaeribacter radiodurans</name>
    <dbReference type="NCBI Taxonomy" id="2745197"/>
    <lineage>
        <taxon>Bacteria</taxon>
        <taxon>Pseudomonadati</taxon>
        <taxon>Bacteroidota</taxon>
        <taxon>Cytophagia</taxon>
        <taxon>Cytophagales</taxon>
        <taxon>Hymenobacteraceae</taxon>
        <taxon>Adhaeribacter</taxon>
    </lineage>
</organism>
<dbReference type="Proteomes" id="UP000514509">
    <property type="component" value="Chromosome"/>
</dbReference>
<evidence type="ECO:0000259" key="2">
    <source>
        <dbReference type="Pfam" id="PF02657"/>
    </source>
</evidence>
<accession>A0A7L7L5E0</accession>
<proteinExistence type="inferred from homology"/>
<sequence length="143" mass="16390">MTIEERQDQIIEDFELFDDWMDKYEYIIQLGKDLPLIDDKYKTDENLIKGCQSKVWLHADYENGKLVFSADSDAIITKGLVSMVVQVLSGHTPQEISEANMYFINKIGLQNHLSPTRSNGLLSMLKQIKLYALAYQTQALNPS</sequence>
<dbReference type="PANTHER" id="PTHR43597:SF5">
    <property type="entry name" value="SUFE-LIKE PROTEIN 2, CHLOROPLASTIC"/>
    <property type="match status" value="1"/>
</dbReference>
<keyword evidence="4" id="KW-1185">Reference proteome</keyword>
<dbReference type="InterPro" id="IPR003808">
    <property type="entry name" value="Fe-S_metab-assoc_dom"/>
</dbReference>
<dbReference type="Pfam" id="PF02657">
    <property type="entry name" value="SufE"/>
    <property type="match status" value="1"/>
</dbReference>
<dbReference type="SUPFAM" id="SSF82649">
    <property type="entry name" value="SufE/NifU"/>
    <property type="match status" value="1"/>
</dbReference>
<protein>
    <submittedName>
        <fullName evidence="3">SufE family protein</fullName>
    </submittedName>
</protein>
<dbReference type="PANTHER" id="PTHR43597">
    <property type="entry name" value="SULFUR ACCEPTOR PROTEIN CSDE"/>
    <property type="match status" value="1"/>
</dbReference>
<dbReference type="AlphaFoldDB" id="A0A7L7L5E0"/>
<feature type="domain" description="Fe-S metabolism associated" evidence="2">
    <location>
        <begin position="11"/>
        <end position="129"/>
    </location>
</feature>
<dbReference type="EMBL" id="CP055153">
    <property type="protein sequence ID" value="QMU28016.1"/>
    <property type="molecule type" value="Genomic_DNA"/>
</dbReference>
<gene>
    <name evidence="3" type="ORF">HUW48_08145</name>
</gene>
<name>A0A7L7L5E0_9BACT</name>
<evidence type="ECO:0000313" key="3">
    <source>
        <dbReference type="EMBL" id="QMU28016.1"/>
    </source>
</evidence>
<reference evidence="3 4" key="1">
    <citation type="submission" date="2020-08" db="EMBL/GenBank/DDBJ databases">
        <title>Adhaeribacter dokdonensis sp. nov., isolated from the rhizosphere of Elymus tsukushiensis, a plant native to the Dokdo Islands, Republic of Korea.</title>
        <authorList>
            <person name="Ghim S.Y."/>
        </authorList>
    </citation>
    <scope>NUCLEOTIDE SEQUENCE [LARGE SCALE GENOMIC DNA]</scope>
    <source>
        <strain evidence="3 4">KUDC8001</strain>
    </source>
</reference>
<dbReference type="KEGG" id="add:HUW48_08145"/>